<feature type="binding site" evidence="18">
    <location>
        <begin position="102"/>
        <end position="104"/>
    </location>
    <ligand>
        <name>UDP-N-acetyl-alpha-D-glucosamine</name>
        <dbReference type="ChEBI" id="CHEBI:57705"/>
    </ligand>
</feature>
<feature type="binding site" evidence="18">
    <location>
        <position position="104"/>
    </location>
    <ligand>
        <name>Mg(2+)</name>
        <dbReference type="ChEBI" id="CHEBI:18420"/>
    </ligand>
</feature>
<comment type="subcellular location">
    <subcellularLocation>
        <location evidence="1 18">Cytoplasm</location>
    </subcellularLocation>
</comment>
<keyword evidence="5 18" id="KW-0808">Transferase</keyword>
<dbReference type="GO" id="GO:0003977">
    <property type="term" value="F:UDP-N-acetylglucosamine diphosphorylase activity"/>
    <property type="evidence" value="ECO:0007669"/>
    <property type="project" value="UniProtKB-UniRule"/>
</dbReference>
<dbReference type="GO" id="GO:0009252">
    <property type="term" value="P:peptidoglycan biosynthetic process"/>
    <property type="evidence" value="ECO:0007669"/>
    <property type="project" value="UniProtKB-UniRule"/>
</dbReference>
<evidence type="ECO:0000259" key="20">
    <source>
        <dbReference type="Pfam" id="PF25087"/>
    </source>
</evidence>
<evidence type="ECO:0000256" key="17">
    <source>
        <dbReference type="ARBA" id="ARBA00049628"/>
    </source>
</evidence>
<keyword evidence="22" id="KW-1185">Reference proteome</keyword>
<feature type="binding site" evidence="18">
    <location>
        <position position="366"/>
    </location>
    <ligand>
        <name>UDP-N-acetyl-alpha-D-glucosamine</name>
        <dbReference type="ChEBI" id="CHEBI:57705"/>
    </ligand>
</feature>
<dbReference type="GO" id="GO:0000902">
    <property type="term" value="P:cell morphogenesis"/>
    <property type="evidence" value="ECO:0007669"/>
    <property type="project" value="UniProtKB-UniRule"/>
</dbReference>
<feature type="binding site" evidence="18">
    <location>
        <position position="227"/>
    </location>
    <ligand>
        <name>Mg(2+)</name>
        <dbReference type="ChEBI" id="CHEBI:18420"/>
    </ligand>
</feature>
<dbReference type="GO" id="GO:0071555">
    <property type="term" value="P:cell wall organization"/>
    <property type="evidence" value="ECO:0007669"/>
    <property type="project" value="UniProtKB-KW"/>
</dbReference>
<keyword evidence="9 18" id="KW-0460">Magnesium</keyword>
<comment type="pathway">
    <text evidence="18">Nucleotide-sugar biosynthesis; UDP-N-acetyl-alpha-D-glucosamine biosynthesis; N-acetyl-alpha-D-glucosamine 1-phosphate from alpha-D-glucosamine 6-phosphate (route II): step 2/2.</text>
</comment>
<dbReference type="GO" id="GO:0000287">
    <property type="term" value="F:magnesium ion binding"/>
    <property type="evidence" value="ECO:0007669"/>
    <property type="project" value="UniProtKB-UniRule"/>
</dbReference>
<comment type="function">
    <text evidence="17 18">Catalyzes the last two sequential reactions in the de novo biosynthetic pathway for UDP-N-acetylglucosamine (UDP-GlcNAc). The C-terminal domain catalyzes the transfer of acetyl group from acetyl coenzyme A to glucosamine-1-phosphate (GlcN-1-P) to produce N-acetylglucosamine-1-phosphate (GlcNAc-1-P), which is converted into UDP-GlcNAc by the transfer of uridine 5-monophosphate (from uridine 5-triphosphate), a reaction catalyzed by the N-terminal domain.</text>
</comment>
<dbReference type="CDD" id="cd03353">
    <property type="entry name" value="LbH_GlmU_C"/>
    <property type="match status" value="1"/>
</dbReference>
<evidence type="ECO:0000256" key="7">
    <source>
        <dbReference type="ARBA" id="ARBA00022723"/>
    </source>
</evidence>
<comment type="pathway">
    <text evidence="18">Nucleotide-sugar biosynthesis; UDP-N-acetyl-alpha-D-glucosamine biosynthesis; UDP-N-acetyl-alpha-D-glucosamine from N-acetyl-alpha-D-glucosamine 1-phosphate: step 1/1.</text>
</comment>
<feature type="binding site" evidence="18">
    <location>
        <position position="227"/>
    </location>
    <ligand>
        <name>UDP-N-acetyl-alpha-D-glucosamine</name>
        <dbReference type="ChEBI" id="CHEBI:57705"/>
    </ligand>
</feature>
<keyword evidence="13 18" id="KW-0012">Acyltransferase</keyword>
<reference evidence="21 22" key="1">
    <citation type="submission" date="2017-03" db="EMBL/GenBank/DDBJ databases">
        <authorList>
            <person name="Afonso C.L."/>
            <person name="Miller P.J."/>
            <person name="Scott M.A."/>
            <person name="Spackman E."/>
            <person name="Goraichik I."/>
            <person name="Dimitrov K.M."/>
            <person name="Suarez D.L."/>
            <person name="Swayne D.E."/>
        </authorList>
    </citation>
    <scope>NUCLEOTIDE SEQUENCE [LARGE SCALE GENOMIC DNA]</scope>
    <source>
        <strain evidence="21">SB41UT1</strain>
    </source>
</reference>
<dbReference type="Pfam" id="PF25087">
    <property type="entry name" value="GMPPB_C"/>
    <property type="match status" value="1"/>
</dbReference>
<dbReference type="InterPro" id="IPR050065">
    <property type="entry name" value="GlmU-like"/>
</dbReference>
<protein>
    <recommendedName>
        <fullName evidence="18">Bifunctional protein GlmU</fullName>
    </recommendedName>
    <domain>
        <recommendedName>
            <fullName evidence="18">UDP-N-acetylglucosamine pyrophosphorylase</fullName>
            <ecNumber evidence="18">2.7.7.23</ecNumber>
        </recommendedName>
        <alternativeName>
            <fullName evidence="18">N-acetylglucosamine-1-phosphate uridyltransferase</fullName>
        </alternativeName>
    </domain>
    <domain>
        <recommendedName>
            <fullName evidence="18">Glucosamine-1-phosphate N-acetyltransferase</fullName>
            <ecNumber evidence="18">2.3.1.157</ecNumber>
        </recommendedName>
    </domain>
</protein>
<evidence type="ECO:0000256" key="2">
    <source>
        <dbReference type="ARBA" id="ARBA00007707"/>
    </source>
</evidence>
<dbReference type="GO" id="GO:0005737">
    <property type="term" value="C:cytoplasm"/>
    <property type="evidence" value="ECO:0007669"/>
    <property type="project" value="UniProtKB-SubCell"/>
</dbReference>
<dbReference type="PANTHER" id="PTHR43584">
    <property type="entry name" value="NUCLEOTIDYL TRANSFERASE"/>
    <property type="match status" value="1"/>
</dbReference>
<dbReference type="InterPro" id="IPR038009">
    <property type="entry name" value="GlmU_C_LbH"/>
</dbReference>
<dbReference type="InterPro" id="IPR025877">
    <property type="entry name" value="MobA-like_NTP_Trfase"/>
</dbReference>
<dbReference type="InterPro" id="IPR005882">
    <property type="entry name" value="Bifunctional_GlmU"/>
</dbReference>
<dbReference type="PROSITE" id="PS00101">
    <property type="entry name" value="HEXAPEP_TRANSFERASES"/>
    <property type="match status" value="1"/>
</dbReference>
<evidence type="ECO:0000256" key="11">
    <source>
        <dbReference type="ARBA" id="ARBA00022984"/>
    </source>
</evidence>
<dbReference type="InterPro" id="IPR018357">
    <property type="entry name" value="Hexapep_transf_CS"/>
</dbReference>
<gene>
    <name evidence="18 21" type="primary">glmU</name>
    <name evidence="21" type="ORF">EHSB41UT_02214</name>
</gene>
<dbReference type="Pfam" id="PF00132">
    <property type="entry name" value="Hexapep"/>
    <property type="match status" value="1"/>
</dbReference>
<feature type="binding site" evidence="18">
    <location>
        <begin position="386"/>
        <end position="387"/>
    </location>
    <ligand>
        <name>acetyl-CoA</name>
        <dbReference type="ChEBI" id="CHEBI:57288"/>
    </ligand>
</feature>
<dbReference type="SUPFAM" id="SSF51161">
    <property type="entry name" value="Trimeric LpxA-like enzymes"/>
    <property type="match status" value="1"/>
</dbReference>
<keyword evidence="6 18" id="KW-0548">Nucleotidyltransferase</keyword>
<feature type="binding site" evidence="18">
    <location>
        <position position="405"/>
    </location>
    <ligand>
        <name>acetyl-CoA</name>
        <dbReference type="ChEBI" id="CHEBI:57288"/>
    </ligand>
</feature>
<evidence type="ECO:0000313" key="21">
    <source>
        <dbReference type="EMBL" id="SMA46620.1"/>
    </source>
</evidence>
<comment type="similarity">
    <text evidence="2 18">In the C-terminal section; belongs to the transferase hexapeptide repeat family.</text>
</comment>
<evidence type="ECO:0000256" key="13">
    <source>
        <dbReference type="ARBA" id="ARBA00023315"/>
    </source>
</evidence>
<evidence type="ECO:0000256" key="12">
    <source>
        <dbReference type="ARBA" id="ARBA00023268"/>
    </source>
</evidence>
<dbReference type="EC" id="2.3.1.157" evidence="18"/>
<feature type="binding site" evidence="18">
    <location>
        <position position="154"/>
    </location>
    <ligand>
        <name>UDP-N-acetyl-alpha-D-glucosamine</name>
        <dbReference type="ChEBI" id="CHEBI:57705"/>
    </ligand>
</feature>
<feature type="region of interest" description="Linker" evidence="18">
    <location>
        <begin position="230"/>
        <end position="250"/>
    </location>
</feature>
<dbReference type="EC" id="2.7.7.23" evidence="18"/>
<dbReference type="GO" id="GO:0009245">
    <property type="term" value="P:lipid A biosynthetic process"/>
    <property type="evidence" value="ECO:0007669"/>
    <property type="project" value="UniProtKB-UniRule"/>
</dbReference>
<feature type="binding site" evidence="18">
    <location>
        <position position="333"/>
    </location>
    <ligand>
        <name>UDP-N-acetyl-alpha-D-glucosamine</name>
        <dbReference type="ChEBI" id="CHEBI:57705"/>
    </ligand>
</feature>
<evidence type="ECO:0000313" key="22">
    <source>
        <dbReference type="Proteomes" id="UP000196573"/>
    </source>
</evidence>
<dbReference type="GO" id="GO:0016020">
    <property type="term" value="C:membrane"/>
    <property type="evidence" value="ECO:0007669"/>
    <property type="project" value="GOC"/>
</dbReference>
<dbReference type="Pfam" id="PF12804">
    <property type="entry name" value="NTP_transf_3"/>
    <property type="match status" value="1"/>
</dbReference>
<dbReference type="UniPathway" id="UPA00113">
    <property type="reaction ID" value="UER00532"/>
</dbReference>
<dbReference type="HAMAP" id="MF_01631">
    <property type="entry name" value="GlmU"/>
    <property type="match status" value="1"/>
</dbReference>
<feature type="domain" description="MobA-like NTP transferase" evidence="19">
    <location>
        <begin position="5"/>
        <end position="125"/>
    </location>
</feature>
<comment type="subunit">
    <text evidence="18">Homotrimer.</text>
</comment>
<feature type="binding site" evidence="18">
    <location>
        <begin position="80"/>
        <end position="81"/>
    </location>
    <ligand>
        <name>UDP-N-acetyl-alpha-D-glucosamine</name>
        <dbReference type="ChEBI" id="CHEBI:57705"/>
    </ligand>
</feature>
<comment type="catalytic activity">
    <reaction evidence="16 18">
        <text>N-acetyl-alpha-D-glucosamine 1-phosphate + UTP + H(+) = UDP-N-acetyl-alpha-D-glucosamine + diphosphate</text>
        <dbReference type="Rhea" id="RHEA:13509"/>
        <dbReference type="ChEBI" id="CHEBI:15378"/>
        <dbReference type="ChEBI" id="CHEBI:33019"/>
        <dbReference type="ChEBI" id="CHEBI:46398"/>
        <dbReference type="ChEBI" id="CHEBI:57705"/>
        <dbReference type="ChEBI" id="CHEBI:57776"/>
        <dbReference type="EC" id="2.7.7.23"/>
    </reaction>
</comment>
<dbReference type="UniPathway" id="UPA00973"/>
<name>A0A1X7AJG7_9GAMM</name>
<keyword evidence="7 18" id="KW-0479">Metal-binding</keyword>
<feature type="binding site" evidence="18">
    <location>
        <position position="423"/>
    </location>
    <ligand>
        <name>acetyl-CoA</name>
        <dbReference type="ChEBI" id="CHEBI:57288"/>
    </ligand>
</feature>
<comment type="cofactor">
    <cofactor evidence="18">
        <name>Mg(2+)</name>
        <dbReference type="ChEBI" id="CHEBI:18420"/>
    </cofactor>
    <text evidence="18">Binds 1 Mg(2+) ion per subunit.</text>
</comment>
<dbReference type="AlphaFoldDB" id="A0A1X7AJG7"/>
<dbReference type="GO" id="GO:0008360">
    <property type="term" value="P:regulation of cell shape"/>
    <property type="evidence" value="ECO:0007669"/>
    <property type="project" value="UniProtKB-KW"/>
</dbReference>
<feature type="region of interest" description="N-acetyltransferase" evidence="18">
    <location>
        <begin position="251"/>
        <end position="456"/>
    </location>
</feature>
<feature type="binding site" evidence="18">
    <location>
        <position position="169"/>
    </location>
    <ligand>
        <name>UDP-N-acetyl-alpha-D-glucosamine</name>
        <dbReference type="ChEBI" id="CHEBI:57705"/>
    </ligand>
</feature>
<dbReference type="GO" id="GO:0019134">
    <property type="term" value="F:glucosamine-1-phosphate N-acetyltransferase activity"/>
    <property type="evidence" value="ECO:0007669"/>
    <property type="project" value="UniProtKB-UniRule"/>
</dbReference>
<dbReference type="InterPro" id="IPR001451">
    <property type="entry name" value="Hexapep"/>
</dbReference>
<dbReference type="InterPro" id="IPR029044">
    <property type="entry name" value="Nucleotide-diphossugar_trans"/>
</dbReference>
<keyword evidence="4 18" id="KW-0963">Cytoplasm</keyword>
<comment type="catalytic activity">
    <reaction evidence="15 18">
        <text>alpha-D-glucosamine 1-phosphate + acetyl-CoA = N-acetyl-alpha-D-glucosamine 1-phosphate + CoA + H(+)</text>
        <dbReference type="Rhea" id="RHEA:13725"/>
        <dbReference type="ChEBI" id="CHEBI:15378"/>
        <dbReference type="ChEBI" id="CHEBI:57287"/>
        <dbReference type="ChEBI" id="CHEBI:57288"/>
        <dbReference type="ChEBI" id="CHEBI:57776"/>
        <dbReference type="ChEBI" id="CHEBI:58516"/>
        <dbReference type="EC" id="2.3.1.157"/>
    </reaction>
</comment>
<sequence length="456" mass="48065">MNIHVIVLAAGQGSRMKSSLPKVLHPIAGRSMLEHVLGASELVLGEGKQAHVVIGHGADKVRERMAHTNVNWVEQTEQLGTGHAVMQAAPACEGADVVLVLYGDVPLIRSSTLKSLVSACDGKNLALLTVELANPSGYGRIVRDGQGAIQAIVEDKDATPEQKAITETNTGIMAIPGSRLQEWLNNLNNDNAQGEFYLTDIVAMAVEEGTAVVNARPGSEMEVQGVNNRAQQAQLERLLQQRNAEQLMNDGVTLLDPARLDIRGQLTCGHDVVIDINCVFEGEVSLGDGVEIGPNCHIKNTVIKAGTVIKANSVLEDAVVGEGCDIGPFARLRPGTRLENKAKIGNFVETKKAHIGLGSKVNHLSYIGDAEVGEGVNIGAGTITCNYDGANKFKTAIADGAFIGSNSALVAPVSIGKDAVIGAGSTVTSDVPDENLGVARGRQRNIPGWKKPVKKS</sequence>
<dbReference type="GO" id="GO:0006048">
    <property type="term" value="P:UDP-N-acetylglucosamine biosynthetic process"/>
    <property type="evidence" value="ECO:0007669"/>
    <property type="project" value="UniProtKB-UniPathway"/>
</dbReference>
<organism evidence="21 22">
    <name type="scientific">Parendozoicomonas haliclonae</name>
    <dbReference type="NCBI Taxonomy" id="1960125"/>
    <lineage>
        <taxon>Bacteria</taxon>
        <taxon>Pseudomonadati</taxon>
        <taxon>Pseudomonadota</taxon>
        <taxon>Gammaproteobacteria</taxon>
        <taxon>Oceanospirillales</taxon>
        <taxon>Endozoicomonadaceae</taxon>
        <taxon>Parendozoicomonas</taxon>
    </lineage>
</organism>
<dbReference type="NCBIfam" id="TIGR01173">
    <property type="entry name" value="glmU"/>
    <property type="match status" value="1"/>
</dbReference>
<dbReference type="Proteomes" id="UP000196573">
    <property type="component" value="Unassembled WGS sequence"/>
</dbReference>
<comment type="pathway">
    <text evidence="18">Bacterial outer membrane biogenesis; LPS lipid A biosynthesis.</text>
</comment>
<keyword evidence="14 18" id="KW-0961">Cell wall biogenesis/degradation</keyword>
<evidence type="ECO:0000256" key="9">
    <source>
        <dbReference type="ARBA" id="ARBA00022842"/>
    </source>
</evidence>
<keyword evidence="8 18" id="KW-0677">Repeat</keyword>
<dbReference type="CDD" id="cd02540">
    <property type="entry name" value="GT2_GlmU_N_bac"/>
    <property type="match status" value="1"/>
</dbReference>
<keyword evidence="10 18" id="KW-0133">Cell shape</keyword>
<proteinExistence type="inferred from homology"/>
<evidence type="ECO:0000256" key="16">
    <source>
        <dbReference type="ARBA" id="ARBA00048493"/>
    </source>
</evidence>
<evidence type="ECO:0000256" key="8">
    <source>
        <dbReference type="ARBA" id="ARBA00022737"/>
    </source>
</evidence>
<keyword evidence="12 18" id="KW-0511">Multifunctional enzyme</keyword>
<evidence type="ECO:0000256" key="18">
    <source>
        <dbReference type="HAMAP-Rule" id="MF_01631"/>
    </source>
</evidence>
<feature type="binding site" evidence="18">
    <location>
        <position position="75"/>
    </location>
    <ligand>
        <name>UDP-N-acetyl-alpha-D-glucosamine</name>
        <dbReference type="ChEBI" id="CHEBI:57705"/>
    </ligand>
</feature>
<feature type="active site" description="Proton acceptor" evidence="18">
    <location>
        <position position="363"/>
    </location>
</feature>
<dbReference type="RefSeq" id="WP_087109762.1">
    <property type="nucleotide sequence ID" value="NZ_CBCSCN010000002.1"/>
</dbReference>
<evidence type="ECO:0000256" key="5">
    <source>
        <dbReference type="ARBA" id="ARBA00022679"/>
    </source>
</evidence>
<dbReference type="SUPFAM" id="SSF53448">
    <property type="entry name" value="Nucleotide-diphospho-sugar transferases"/>
    <property type="match status" value="1"/>
</dbReference>
<feature type="binding site" evidence="18">
    <location>
        <position position="440"/>
    </location>
    <ligand>
        <name>acetyl-CoA</name>
        <dbReference type="ChEBI" id="CHEBI:57288"/>
    </ligand>
</feature>
<evidence type="ECO:0000256" key="14">
    <source>
        <dbReference type="ARBA" id="ARBA00023316"/>
    </source>
</evidence>
<feature type="region of interest" description="Pyrophosphorylase" evidence="18">
    <location>
        <begin position="1"/>
        <end position="229"/>
    </location>
</feature>
<evidence type="ECO:0000256" key="6">
    <source>
        <dbReference type="ARBA" id="ARBA00022695"/>
    </source>
</evidence>
<dbReference type="Gene3D" id="2.160.10.10">
    <property type="entry name" value="Hexapeptide repeat proteins"/>
    <property type="match status" value="1"/>
</dbReference>
<evidence type="ECO:0000256" key="3">
    <source>
        <dbReference type="ARBA" id="ARBA00007947"/>
    </source>
</evidence>
<accession>A0A1X7AJG7</accession>
<keyword evidence="11 18" id="KW-0573">Peptidoglycan synthesis</keyword>
<evidence type="ECO:0000256" key="4">
    <source>
        <dbReference type="ARBA" id="ARBA00022490"/>
    </source>
</evidence>
<dbReference type="PANTHER" id="PTHR43584:SF3">
    <property type="entry name" value="BIFUNCTIONAL PROTEIN GLMU"/>
    <property type="match status" value="1"/>
</dbReference>
<evidence type="ECO:0000256" key="15">
    <source>
        <dbReference type="ARBA" id="ARBA00048247"/>
    </source>
</evidence>
<evidence type="ECO:0000256" key="10">
    <source>
        <dbReference type="ARBA" id="ARBA00022960"/>
    </source>
</evidence>
<dbReference type="EMBL" id="FWPT01000004">
    <property type="protein sequence ID" value="SMA46620.1"/>
    <property type="molecule type" value="Genomic_DNA"/>
</dbReference>
<feature type="binding site" evidence="18">
    <location>
        <position position="377"/>
    </location>
    <ligand>
        <name>UDP-N-acetyl-alpha-D-glucosamine</name>
        <dbReference type="ChEBI" id="CHEBI:57705"/>
    </ligand>
</feature>
<dbReference type="OrthoDB" id="9775031at2"/>
<feature type="binding site" evidence="18">
    <location>
        <position position="380"/>
    </location>
    <ligand>
        <name>acetyl-CoA</name>
        <dbReference type="ChEBI" id="CHEBI:57288"/>
    </ligand>
</feature>
<feature type="domain" description="Mannose-1-phosphate guanyltransferase C-terminal" evidence="20">
    <location>
        <begin position="264"/>
        <end position="344"/>
    </location>
</feature>
<feature type="binding site" evidence="18">
    <location>
        <position position="139"/>
    </location>
    <ligand>
        <name>UDP-N-acetyl-alpha-D-glucosamine</name>
        <dbReference type="ChEBI" id="CHEBI:57705"/>
    </ligand>
</feature>
<feature type="binding site" evidence="18">
    <location>
        <begin position="8"/>
        <end position="11"/>
    </location>
    <ligand>
        <name>UDP-N-acetyl-alpha-D-glucosamine</name>
        <dbReference type="ChEBI" id="CHEBI:57705"/>
    </ligand>
</feature>
<evidence type="ECO:0000256" key="1">
    <source>
        <dbReference type="ARBA" id="ARBA00004496"/>
    </source>
</evidence>
<evidence type="ECO:0000259" key="19">
    <source>
        <dbReference type="Pfam" id="PF12804"/>
    </source>
</evidence>
<feature type="binding site" evidence="18">
    <location>
        <position position="22"/>
    </location>
    <ligand>
        <name>UDP-N-acetyl-alpha-D-glucosamine</name>
        <dbReference type="ChEBI" id="CHEBI:57705"/>
    </ligand>
</feature>
<comment type="similarity">
    <text evidence="3 18">In the N-terminal section; belongs to the N-acetylglucosamine-1-phosphate uridyltransferase family.</text>
</comment>
<dbReference type="InterPro" id="IPR056729">
    <property type="entry name" value="GMPPB_C"/>
</dbReference>
<dbReference type="InterPro" id="IPR011004">
    <property type="entry name" value="Trimer_LpxA-like_sf"/>
</dbReference>
<feature type="binding site" evidence="18">
    <location>
        <position position="351"/>
    </location>
    <ligand>
        <name>UDP-N-acetyl-alpha-D-glucosamine</name>
        <dbReference type="ChEBI" id="CHEBI:57705"/>
    </ligand>
</feature>
<dbReference type="Gene3D" id="3.90.550.10">
    <property type="entry name" value="Spore Coat Polysaccharide Biosynthesis Protein SpsA, Chain A"/>
    <property type="match status" value="1"/>
</dbReference>